<evidence type="ECO:0000259" key="1">
    <source>
        <dbReference type="Pfam" id="PF06114"/>
    </source>
</evidence>
<sequence length="171" mass="20038">MMNQMIKNNFQEYFMNEYELLVSEVQKKAPVIETNLFQNTGCYGLYRDGRIYIEKSLSLVEKRNVLAEELGHHDTSFGDILNQDCLENRKQELKARQYALEQLVTLDDLIKCSESGFSNHYTCAEFLGVDVETLKNVLAYYRQKFGDTHFYKGRIFEFNDLSVMILNTNLQ</sequence>
<dbReference type="EMBL" id="AEBR01000067">
    <property type="protein sequence ID" value="EFM82319.1"/>
    <property type="molecule type" value="Genomic_DNA"/>
</dbReference>
<proteinExistence type="predicted"/>
<comment type="caution">
    <text evidence="2">The sequence shown here is derived from an EMBL/GenBank/DDBJ whole genome shotgun (WGS) entry which is preliminary data.</text>
</comment>
<dbReference type="InterPro" id="IPR010359">
    <property type="entry name" value="IrrE_HExxH"/>
</dbReference>
<evidence type="ECO:0000313" key="3">
    <source>
        <dbReference type="Proteomes" id="UP000004846"/>
    </source>
</evidence>
<dbReference type="HOGENOM" id="CLU_137904_0_1_9"/>
<accession>A0A125W4L5</accession>
<dbReference type="Proteomes" id="UP000004846">
    <property type="component" value="Unassembled WGS sequence"/>
</dbReference>
<evidence type="ECO:0000313" key="2">
    <source>
        <dbReference type="EMBL" id="EFM82319.1"/>
    </source>
</evidence>
<dbReference type="AlphaFoldDB" id="A0A125W4L5"/>
<gene>
    <name evidence="2" type="ORF">HMPREF9498_02046</name>
</gene>
<name>A0A125W4L5_ENTFL</name>
<reference evidence="2 3" key="1">
    <citation type="submission" date="2010-07" db="EMBL/GenBank/DDBJ databases">
        <authorList>
            <person name="Sid Ahmed O."/>
        </authorList>
    </citation>
    <scope>NUCLEOTIDE SEQUENCE [LARGE SCALE GENOMIC DNA]</scope>
    <source>
        <strain evidence="2 3">TX4248</strain>
    </source>
</reference>
<organism evidence="2 3">
    <name type="scientific">Enterococcus faecalis TX4248</name>
    <dbReference type="NCBI Taxonomy" id="749495"/>
    <lineage>
        <taxon>Bacteria</taxon>
        <taxon>Bacillati</taxon>
        <taxon>Bacillota</taxon>
        <taxon>Bacilli</taxon>
        <taxon>Lactobacillales</taxon>
        <taxon>Enterococcaceae</taxon>
        <taxon>Enterococcus</taxon>
    </lineage>
</organism>
<protein>
    <submittedName>
        <fullName evidence="2">Putative toxin-antitoxin system, toxin component</fullName>
    </submittedName>
</protein>
<dbReference type="Pfam" id="PF06114">
    <property type="entry name" value="Peptidase_M78"/>
    <property type="match status" value="1"/>
</dbReference>
<feature type="domain" description="IrrE N-terminal-like" evidence="1">
    <location>
        <begin position="48"/>
        <end position="135"/>
    </location>
</feature>
<dbReference type="RefSeq" id="WP_002402341.1">
    <property type="nucleotide sequence ID" value="NZ_GL454464.1"/>
</dbReference>